<sequence>MCKRTLLLLTLFIYSFNVYSSQVVNIKNIGEQLEWITSNSTLVEDKTQSLLGVDLNGNKIRDDIDEVMSQLVMSDAGEEFITRYINYSFSILDYDFSENRVENIIFANSIYDEYRHVRHCYKESGVDGKDLYDTINIINKLIFNTDDRIVAYFNYEKYINIMSASDKVIYDC</sequence>
<comment type="caution">
    <text evidence="2">The sequence shown here is derived from an EMBL/GenBank/DDBJ whole genome shotgun (WGS) entry which is preliminary data.</text>
</comment>
<feature type="chain" id="PRO_5045139818" evidence="1">
    <location>
        <begin position="21"/>
        <end position="172"/>
    </location>
</feature>
<organism evidence="2 3">
    <name type="scientific">Vibrio atlanticus</name>
    <dbReference type="NCBI Taxonomy" id="693153"/>
    <lineage>
        <taxon>Bacteria</taxon>
        <taxon>Pseudomonadati</taxon>
        <taxon>Pseudomonadota</taxon>
        <taxon>Gammaproteobacteria</taxon>
        <taxon>Vibrionales</taxon>
        <taxon>Vibrionaceae</taxon>
        <taxon>Vibrio</taxon>
    </lineage>
</organism>
<evidence type="ECO:0000313" key="2">
    <source>
        <dbReference type="EMBL" id="MEZ8055700.1"/>
    </source>
</evidence>
<feature type="signal peptide" evidence="1">
    <location>
        <begin position="1"/>
        <end position="20"/>
    </location>
</feature>
<evidence type="ECO:0000313" key="3">
    <source>
        <dbReference type="Proteomes" id="UP001569175"/>
    </source>
</evidence>
<name>A0ABV4KWF0_9VIBR</name>
<dbReference type="Proteomes" id="UP001569175">
    <property type="component" value="Unassembled WGS sequence"/>
</dbReference>
<keyword evidence="1" id="KW-0732">Signal</keyword>
<proteinExistence type="predicted"/>
<gene>
    <name evidence="2" type="ORF">ACED57_21555</name>
</gene>
<dbReference type="EMBL" id="JBGOOL010000094">
    <property type="protein sequence ID" value="MEZ8055700.1"/>
    <property type="molecule type" value="Genomic_DNA"/>
</dbReference>
<protein>
    <submittedName>
        <fullName evidence="2">Chromosome segregation ATPase</fullName>
    </submittedName>
</protein>
<dbReference type="RefSeq" id="WP_054542837.1">
    <property type="nucleotide sequence ID" value="NZ_JBFSTG010000101.1"/>
</dbReference>
<reference evidence="2 3" key="1">
    <citation type="submission" date="2024-06" db="EMBL/GenBank/DDBJ databases">
        <authorList>
            <person name="Steensen K."/>
            <person name="Seneca J."/>
            <person name="Bartlau N."/>
            <person name="Yu A.X."/>
            <person name="Polz M.F."/>
        </authorList>
    </citation>
    <scope>NUCLEOTIDE SEQUENCE [LARGE SCALE GENOMIC DNA]</scope>
    <source>
        <strain evidence="2 3">1F9</strain>
    </source>
</reference>
<accession>A0ABV4KWF0</accession>
<evidence type="ECO:0000256" key="1">
    <source>
        <dbReference type="SAM" id="SignalP"/>
    </source>
</evidence>
<keyword evidence="3" id="KW-1185">Reference proteome</keyword>